<dbReference type="RefSeq" id="WP_173273329.1">
    <property type="nucleotide sequence ID" value="NZ_AP021889.1"/>
</dbReference>
<feature type="domain" description="Response regulatory" evidence="3">
    <location>
        <begin position="11"/>
        <end position="127"/>
    </location>
</feature>
<dbReference type="PROSITE" id="PS50110">
    <property type="entry name" value="RESPONSE_REGULATORY"/>
    <property type="match status" value="1"/>
</dbReference>
<dbReference type="InterPro" id="IPR001789">
    <property type="entry name" value="Sig_transdc_resp-reg_receiver"/>
</dbReference>
<dbReference type="AlphaFoldDB" id="A0A6F8PX01"/>
<gene>
    <name evidence="4" type="ORF">THMIRHAS_19400</name>
</gene>
<keyword evidence="5" id="KW-1185">Reference proteome</keyword>
<dbReference type="SMART" id="SM00448">
    <property type="entry name" value="REC"/>
    <property type="match status" value="1"/>
</dbReference>
<reference evidence="5" key="1">
    <citation type="submission" date="2019-11" db="EMBL/GenBank/DDBJ databases">
        <title>Isolation and characterization of two novel species in the genus Thiomicrorhabdus.</title>
        <authorList>
            <person name="Mochizuki J."/>
            <person name="Kojima H."/>
            <person name="Fukui M."/>
        </authorList>
    </citation>
    <scope>NUCLEOTIDE SEQUENCE [LARGE SCALE GENOMIC DNA]</scope>
    <source>
        <strain evidence="5">aks77</strain>
    </source>
</reference>
<dbReference type="GO" id="GO:0000160">
    <property type="term" value="P:phosphorelay signal transduction system"/>
    <property type="evidence" value="ECO:0007669"/>
    <property type="project" value="InterPro"/>
</dbReference>
<feature type="modified residue" description="4-aspartylphosphate" evidence="2">
    <location>
        <position position="60"/>
    </location>
</feature>
<dbReference type="SUPFAM" id="SSF52172">
    <property type="entry name" value="CheY-like"/>
    <property type="match status" value="1"/>
</dbReference>
<protein>
    <recommendedName>
        <fullName evidence="3">Response regulatory domain-containing protein</fullName>
    </recommendedName>
</protein>
<keyword evidence="1 2" id="KW-0597">Phosphoprotein</keyword>
<dbReference type="KEGG" id="tse:THMIRHAS_19400"/>
<dbReference type="EMBL" id="AP021889">
    <property type="protein sequence ID" value="BBP46567.1"/>
    <property type="molecule type" value="Genomic_DNA"/>
</dbReference>
<dbReference type="CDD" id="cd00156">
    <property type="entry name" value="REC"/>
    <property type="match status" value="1"/>
</dbReference>
<organism evidence="4 5">
    <name type="scientific">Thiosulfatimonas sediminis</name>
    <dbReference type="NCBI Taxonomy" id="2675054"/>
    <lineage>
        <taxon>Bacteria</taxon>
        <taxon>Pseudomonadati</taxon>
        <taxon>Pseudomonadota</taxon>
        <taxon>Gammaproteobacteria</taxon>
        <taxon>Thiotrichales</taxon>
        <taxon>Piscirickettsiaceae</taxon>
        <taxon>Thiosulfatimonas</taxon>
    </lineage>
</organism>
<evidence type="ECO:0000256" key="1">
    <source>
        <dbReference type="ARBA" id="ARBA00022553"/>
    </source>
</evidence>
<evidence type="ECO:0000313" key="5">
    <source>
        <dbReference type="Proteomes" id="UP000501726"/>
    </source>
</evidence>
<dbReference type="Pfam" id="PF00072">
    <property type="entry name" value="Response_reg"/>
    <property type="match status" value="1"/>
</dbReference>
<dbReference type="PANTHER" id="PTHR44591:SF3">
    <property type="entry name" value="RESPONSE REGULATORY DOMAIN-CONTAINING PROTEIN"/>
    <property type="match status" value="1"/>
</dbReference>
<evidence type="ECO:0000256" key="2">
    <source>
        <dbReference type="PROSITE-ProRule" id="PRU00169"/>
    </source>
</evidence>
<dbReference type="InterPro" id="IPR050595">
    <property type="entry name" value="Bact_response_regulator"/>
</dbReference>
<name>A0A6F8PX01_9GAMM</name>
<accession>A0A6F8PX01</accession>
<dbReference type="Gene3D" id="3.40.50.2300">
    <property type="match status" value="1"/>
</dbReference>
<sequence>MKDCATQENINVFAVDDSEVICSLLKITLEKSGLHLTLSRNLGDAKQIVQSTQFDLIIVDYMLSIEDNGLQLVEFLKETINAATPVLMLSAEIDEPIKQRAKQLGVKAWMKKPFSPDSITELSQRLLANQNIKRPTKPN</sequence>
<dbReference type="PANTHER" id="PTHR44591">
    <property type="entry name" value="STRESS RESPONSE REGULATOR PROTEIN 1"/>
    <property type="match status" value="1"/>
</dbReference>
<proteinExistence type="predicted"/>
<dbReference type="Proteomes" id="UP000501726">
    <property type="component" value="Chromosome"/>
</dbReference>
<evidence type="ECO:0000313" key="4">
    <source>
        <dbReference type="EMBL" id="BBP46567.1"/>
    </source>
</evidence>
<dbReference type="InterPro" id="IPR011006">
    <property type="entry name" value="CheY-like_superfamily"/>
</dbReference>
<evidence type="ECO:0000259" key="3">
    <source>
        <dbReference type="PROSITE" id="PS50110"/>
    </source>
</evidence>